<protein>
    <submittedName>
        <fullName evidence="4">DnaJ domain-containing protein</fullName>
    </submittedName>
</protein>
<feature type="region of interest" description="Disordered" evidence="2">
    <location>
        <begin position="35"/>
        <end position="55"/>
    </location>
</feature>
<dbReference type="PROSITE" id="PS50076">
    <property type="entry name" value="DNAJ_2"/>
    <property type="match status" value="1"/>
</dbReference>
<proteinExistence type="predicted"/>
<dbReference type="InterPro" id="IPR036869">
    <property type="entry name" value="J_dom_sf"/>
</dbReference>
<dbReference type="AlphaFoldDB" id="A0AAU7XBN5"/>
<keyword evidence="1" id="KW-0143">Chaperone</keyword>
<dbReference type="InterPro" id="IPR001623">
    <property type="entry name" value="DnaJ_domain"/>
</dbReference>
<dbReference type="PANTHER" id="PTHR44145:SF3">
    <property type="entry name" value="DNAJ HOMOLOG SUBFAMILY A MEMBER 3, MITOCHONDRIAL"/>
    <property type="match status" value="1"/>
</dbReference>
<dbReference type="KEGG" id="mflg:ABS361_21060"/>
<dbReference type="CDD" id="cd06257">
    <property type="entry name" value="DnaJ"/>
    <property type="match status" value="1"/>
</dbReference>
<dbReference type="Pfam" id="PF00226">
    <property type="entry name" value="DnaJ"/>
    <property type="match status" value="1"/>
</dbReference>
<dbReference type="PANTHER" id="PTHR44145">
    <property type="entry name" value="DNAJ HOMOLOG SUBFAMILY A MEMBER 3, MITOCHONDRIAL"/>
    <property type="match status" value="1"/>
</dbReference>
<dbReference type="SUPFAM" id="SSF46565">
    <property type="entry name" value="Chaperone J-domain"/>
    <property type="match status" value="1"/>
</dbReference>
<name>A0AAU7XBN5_9HYPH</name>
<dbReference type="EMBL" id="CP158568">
    <property type="protein sequence ID" value="XBY44469.1"/>
    <property type="molecule type" value="Genomic_DNA"/>
</dbReference>
<dbReference type="InterPro" id="IPR051938">
    <property type="entry name" value="Apopto_cytoskel_mod"/>
</dbReference>
<dbReference type="Gene3D" id="1.10.287.110">
    <property type="entry name" value="DnaJ domain"/>
    <property type="match status" value="1"/>
</dbReference>
<dbReference type="RefSeq" id="WP_407049562.1">
    <property type="nucleotide sequence ID" value="NZ_CP158568.1"/>
</dbReference>
<organism evidence="4">
    <name type="scientific">Methyloraptor flagellatus</name>
    <dbReference type="NCBI Taxonomy" id="3162530"/>
    <lineage>
        <taxon>Bacteria</taxon>
        <taxon>Pseudomonadati</taxon>
        <taxon>Pseudomonadota</taxon>
        <taxon>Alphaproteobacteria</taxon>
        <taxon>Hyphomicrobiales</taxon>
        <taxon>Ancalomicrobiaceae</taxon>
        <taxon>Methyloraptor</taxon>
    </lineage>
</organism>
<sequence length="152" mass="17344">MDHVRLYNKTYNYFSGLPEDAVAAYQKDAATGHRPTWAMGMNPGAGPRRAEDVTEERASWARQAASARLYFRARRFRAEAVPEPRRKLKRLEARALETMDLPETATAQDIKTRYKELVKRHHPDANGGDRSTEGRLQQVIEAYNLLRQAGLC</sequence>
<evidence type="ECO:0000313" key="4">
    <source>
        <dbReference type="EMBL" id="XBY44469.1"/>
    </source>
</evidence>
<evidence type="ECO:0000256" key="1">
    <source>
        <dbReference type="ARBA" id="ARBA00023186"/>
    </source>
</evidence>
<dbReference type="SMART" id="SM00271">
    <property type="entry name" value="DnaJ"/>
    <property type="match status" value="1"/>
</dbReference>
<evidence type="ECO:0000256" key="2">
    <source>
        <dbReference type="SAM" id="MobiDB-lite"/>
    </source>
</evidence>
<gene>
    <name evidence="4" type="ORF">ABS361_21060</name>
</gene>
<evidence type="ECO:0000259" key="3">
    <source>
        <dbReference type="PROSITE" id="PS50076"/>
    </source>
</evidence>
<reference evidence="4" key="1">
    <citation type="submission" date="2024-06" db="EMBL/GenBank/DDBJ databases">
        <title>Methylostella associata gen. nov., sp. nov., a novel Ancalomicrobiaceae-affiliated facultatively methylotrophic bacteria that feed on methanotrophs of the genus Methylococcus.</title>
        <authorList>
            <person name="Saltykova V."/>
            <person name="Danilova O.V."/>
            <person name="Oshkin I.Y."/>
            <person name="Belova S.E."/>
            <person name="Pimenov N.V."/>
            <person name="Dedysh S.N."/>
        </authorList>
    </citation>
    <scope>NUCLEOTIDE SEQUENCE</scope>
    <source>
        <strain evidence="4">S20</strain>
    </source>
</reference>
<feature type="domain" description="J" evidence="3">
    <location>
        <begin position="94"/>
        <end position="151"/>
    </location>
</feature>
<accession>A0AAU7XBN5</accession>
<dbReference type="PRINTS" id="PR00625">
    <property type="entry name" value="JDOMAIN"/>
</dbReference>